<dbReference type="EC" id="2.1.1.72" evidence="2"/>
<dbReference type="RefSeq" id="WP_153801799.1">
    <property type="nucleotide sequence ID" value="NZ_CP005986.1"/>
</dbReference>
<dbReference type="Gene3D" id="3.40.50.150">
    <property type="entry name" value="Vaccinia Virus protein VP39"/>
    <property type="match status" value="1"/>
</dbReference>
<evidence type="ECO:0000313" key="9">
    <source>
        <dbReference type="Proteomes" id="UP000005522"/>
    </source>
</evidence>
<dbReference type="PANTHER" id="PTHR13370">
    <property type="entry name" value="RNA METHYLASE-RELATED"/>
    <property type="match status" value="1"/>
</dbReference>
<dbReference type="PANTHER" id="PTHR13370:SF16">
    <property type="entry name" value="SITE-SPECIFIC DNA-METHYLTRANSFERASE (ADENINE-SPECIFIC)"/>
    <property type="match status" value="1"/>
</dbReference>
<dbReference type="InterPro" id="IPR003034">
    <property type="entry name" value="SAP_dom"/>
</dbReference>
<dbReference type="REBASE" id="29253">
    <property type="entry name" value="M.Aca51756ORF1027P"/>
</dbReference>
<evidence type="ECO:0000256" key="3">
    <source>
        <dbReference type="ARBA" id="ARBA00022603"/>
    </source>
</evidence>
<dbReference type="eggNOG" id="COG2189">
    <property type="taxonomic scope" value="Bacteria"/>
</dbReference>
<dbReference type="AlphaFoldDB" id="A0A059ZX94"/>
<reference evidence="8 9" key="1">
    <citation type="journal article" date="2009" name="J. Bacteriol.">
        <title>Draft genome sequence of the extremely acidophilic bacterium Acidithiobacillus caldus ATCC 51756 reveals metabolic versatility in the genus Acidithiobacillus.</title>
        <authorList>
            <person name="Valdes J."/>
            <person name="Quatrini R."/>
            <person name="Hallberg K."/>
            <person name="Dopson M."/>
            <person name="Valenzuela P.D."/>
            <person name="Holmes D.S."/>
        </authorList>
    </citation>
    <scope>NUCLEOTIDE SEQUENCE [LARGE SCALE GENOMIC DNA]</scope>
    <source>
        <strain evidence="9">ATCC 51756 / DSM 8584 / KU</strain>
    </source>
</reference>
<keyword evidence="3 8" id="KW-0489">Methyltransferase</keyword>
<protein>
    <recommendedName>
        <fullName evidence="2">site-specific DNA-methyltransferase (adenine-specific)</fullName>
        <ecNumber evidence="2">2.1.1.72</ecNumber>
    </recommendedName>
</protein>
<dbReference type="GO" id="GO:0003677">
    <property type="term" value="F:DNA binding"/>
    <property type="evidence" value="ECO:0007669"/>
    <property type="project" value="InterPro"/>
</dbReference>
<keyword evidence="4" id="KW-0808">Transferase</keyword>
<organism evidence="8 9">
    <name type="scientific">Acidithiobacillus caldus (strain ATCC 51756 / DSM 8584 / KU)</name>
    <dbReference type="NCBI Taxonomy" id="637389"/>
    <lineage>
        <taxon>Bacteria</taxon>
        <taxon>Pseudomonadati</taxon>
        <taxon>Pseudomonadota</taxon>
        <taxon>Acidithiobacillia</taxon>
        <taxon>Acidithiobacillales</taxon>
        <taxon>Acidithiobacillaceae</taxon>
        <taxon>Acidithiobacillus</taxon>
    </lineage>
</organism>
<dbReference type="GO" id="GO:0005737">
    <property type="term" value="C:cytoplasm"/>
    <property type="evidence" value="ECO:0007669"/>
    <property type="project" value="TreeGrafter"/>
</dbReference>
<dbReference type="InterPro" id="IPR002941">
    <property type="entry name" value="DNA_methylase_N4/N6"/>
</dbReference>
<dbReference type="InterPro" id="IPR036361">
    <property type="entry name" value="SAP_dom_sf"/>
</dbReference>
<dbReference type="PROSITE" id="PS00092">
    <property type="entry name" value="N6_MTASE"/>
    <property type="match status" value="1"/>
</dbReference>
<evidence type="ECO:0000256" key="4">
    <source>
        <dbReference type="ARBA" id="ARBA00022679"/>
    </source>
</evidence>
<comment type="similarity">
    <text evidence="1">Belongs to the N(4)/N(6)-methyltransferase family.</text>
</comment>
<evidence type="ECO:0000256" key="5">
    <source>
        <dbReference type="ARBA" id="ARBA00022691"/>
    </source>
</evidence>
<dbReference type="GO" id="GO:0032259">
    <property type="term" value="P:methylation"/>
    <property type="evidence" value="ECO:0007669"/>
    <property type="project" value="UniProtKB-KW"/>
</dbReference>
<dbReference type="Pfam" id="PF02037">
    <property type="entry name" value="SAP"/>
    <property type="match status" value="1"/>
</dbReference>
<dbReference type="KEGG" id="acz:Acaty_c0657"/>
<evidence type="ECO:0000313" key="8">
    <source>
        <dbReference type="EMBL" id="AIA54537.1"/>
    </source>
</evidence>
<name>A0A059ZX94_ACICK</name>
<dbReference type="EMBL" id="CP005986">
    <property type="protein sequence ID" value="AIA54537.1"/>
    <property type="molecule type" value="Genomic_DNA"/>
</dbReference>
<evidence type="ECO:0000259" key="7">
    <source>
        <dbReference type="SMART" id="SM00513"/>
    </source>
</evidence>
<dbReference type="Proteomes" id="UP000005522">
    <property type="component" value="Chromosome"/>
</dbReference>
<accession>A0A059ZX94</accession>
<dbReference type="InterPro" id="IPR002052">
    <property type="entry name" value="DNA_methylase_N6_adenine_CS"/>
</dbReference>
<dbReference type="Gene3D" id="1.10.720.30">
    <property type="entry name" value="SAP domain"/>
    <property type="match status" value="1"/>
</dbReference>
<dbReference type="InterPro" id="IPR029063">
    <property type="entry name" value="SAM-dependent_MTases_sf"/>
</dbReference>
<dbReference type="HOGENOM" id="CLU_007014_0_0_6"/>
<proteinExistence type="inferred from homology"/>
<gene>
    <name evidence="8" type="ORF">Acaty_c0657</name>
</gene>
<evidence type="ECO:0000256" key="2">
    <source>
        <dbReference type="ARBA" id="ARBA00011900"/>
    </source>
</evidence>
<dbReference type="SMART" id="SM00513">
    <property type="entry name" value="SAP"/>
    <property type="match status" value="1"/>
</dbReference>
<comment type="catalytic activity">
    <reaction evidence="6">
        <text>a 2'-deoxyadenosine in DNA + S-adenosyl-L-methionine = an N(6)-methyl-2'-deoxyadenosine in DNA + S-adenosyl-L-homocysteine + H(+)</text>
        <dbReference type="Rhea" id="RHEA:15197"/>
        <dbReference type="Rhea" id="RHEA-COMP:12418"/>
        <dbReference type="Rhea" id="RHEA-COMP:12419"/>
        <dbReference type="ChEBI" id="CHEBI:15378"/>
        <dbReference type="ChEBI" id="CHEBI:57856"/>
        <dbReference type="ChEBI" id="CHEBI:59789"/>
        <dbReference type="ChEBI" id="CHEBI:90615"/>
        <dbReference type="ChEBI" id="CHEBI:90616"/>
        <dbReference type="EC" id="2.1.1.72"/>
    </reaction>
</comment>
<feature type="domain" description="SAP" evidence="7">
    <location>
        <begin position="51"/>
        <end position="85"/>
    </location>
</feature>
<evidence type="ECO:0000256" key="1">
    <source>
        <dbReference type="ARBA" id="ARBA00006594"/>
    </source>
</evidence>
<sequence length="1004" mass="112340">MNLKQALLAILETEQLKELCAEFELEADRRSREAMAGALASARRAKPELFINKLTVKQLKAVLVQFEQSTNGKKEELVQRLLIAGGRAWPLPEATRQTAEEAPSAYQVIETAGARAACSDVAGEYRHTDQAVQRPDAGVQDQFQARKPPKTYRYDSSLDPALSWDEQRERDLGEWLLGLVIRSAKEGEQTVFAEPQEWKGGGVRVTSLTDAAQMLQQISKPFLNWAGKAERHEIKVPTAPLFVHERHSTKAILDGIRHRKARGQTLDLFGDPGMDIRENLEAYEHKGPWQNRMILGDSLVAMNSLLEFEGMAGQVQMIYIDPPYGVKFGSNFQPFVRKRDVKHGGDDDITREPEMVKAYRDTWELGLHSYLTYLRDRLMVAKELLHETGSLFLQISDENLHHCRELLDEVFGEDHFVSLISFAKAGGGLESTSRVSARLDYLIWYAKNPDHLKYRRLFEVRSDPIADGFDMVETSDGTRRRVTRAERAGEVPLPADARLFGSVTFSKPGPGAKYEVELNGKVYTSGRRWWGLPKESLLKVIAVGRTVTTENEIRFVKYLSDFPFRSMSNLWDRLGGAANPLYVVQTNPTVVQRCMLMCTDPGDLVLDPTCGSGTTAYVAEQWGRRWITIDTSRVPLALARQRLLTATFPYYELKSPQAGPAGGFVYKRKQNRKGEEIGGLVPHITLKSIANDEPPAMEVLVDRPEKVANVTRVAGPFVVEATIAPVQPLDSAGEGDVTAHGDAAIHIQRMTEVLRQSKTLRLPGNRELTLAGVRRTVDTEYLHAEAKDGDKRVAIVFGPADGAISVSLVFESAREGYFLKYDRLYFFGFAIEPGARSMIEDEKKLRIPAAYVTVTPDVAMSDLLKTTRASEIFSITGLPDVTVRRSKKRGPEGQVLHEVELKGLDLFDPQSMDTESVGGENVPCWMLDTDYDGLSFYATQVFFPKTSAWDNLQRSLRATFDDSVWSHLAGTVSEPFALGDRKRVAVKVIDERGNELMRVLDVAE</sequence>
<dbReference type="GO" id="GO:0009007">
    <property type="term" value="F:site-specific DNA-methyltransferase (adenine-specific) activity"/>
    <property type="evidence" value="ECO:0007669"/>
    <property type="project" value="UniProtKB-EC"/>
</dbReference>
<dbReference type="InterPro" id="IPR002295">
    <property type="entry name" value="N4/N6-MTase_EcoPI_Mod-like"/>
</dbReference>
<evidence type="ECO:0000256" key="6">
    <source>
        <dbReference type="ARBA" id="ARBA00047942"/>
    </source>
</evidence>
<dbReference type="SUPFAM" id="SSF68906">
    <property type="entry name" value="SAP domain"/>
    <property type="match status" value="1"/>
</dbReference>
<dbReference type="Pfam" id="PF01555">
    <property type="entry name" value="N6_N4_Mtase"/>
    <property type="match status" value="1"/>
</dbReference>
<keyword evidence="5" id="KW-0949">S-adenosyl-L-methionine</keyword>
<dbReference type="PRINTS" id="PR00506">
    <property type="entry name" value="D21N6MTFRASE"/>
</dbReference>
<dbReference type="SUPFAM" id="SSF53335">
    <property type="entry name" value="S-adenosyl-L-methionine-dependent methyltransferases"/>
    <property type="match status" value="1"/>
</dbReference>
<dbReference type="GO" id="GO:0008170">
    <property type="term" value="F:N-methyltransferase activity"/>
    <property type="evidence" value="ECO:0007669"/>
    <property type="project" value="InterPro"/>
</dbReference>